<keyword evidence="1" id="KW-1133">Transmembrane helix</keyword>
<dbReference type="STRING" id="371042.NG99_22515"/>
<feature type="transmembrane region" description="Helical" evidence="1">
    <location>
        <begin position="34"/>
        <end position="56"/>
    </location>
</feature>
<evidence type="ECO:0000313" key="2">
    <source>
        <dbReference type="EMBL" id="KGT87935.1"/>
    </source>
</evidence>
<organism evidence="2 3">
    <name type="scientific">Erwinia typographi</name>
    <dbReference type="NCBI Taxonomy" id="371042"/>
    <lineage>
        <taxon>Bacteria</taxon>
        <taxon>Pseudomonadati</taxon>
        <taxon>Pseudomonadota</taxon>
        <taxon>Gammaproteobacteria</taxon>
        <taxon>Enterobacterales</taxon>
        <taxon>Erwiniaceae</taxon>
        <taxon>Erwinia</taxon>
    </lineage>
</organism>
<reference evidence="2 3" key="1">
    <citation type="submission" date="2014-10" db="EMBL/GenBank/DDBJ databases">
        <title>Genome sequence of Erwinia typographi M043b.</title>
        <authorList>
            <person name="Chan K.-G."/>
            <person name="Tan W.-S."/>
        </authorList>
    </citation>
    <scope>NUCLEOTIDE SEQUENCE [LARGE SCALE GENOMIC DNA]</scope>
    <source>
        <strain evidence="2 3">M043b</strain>
    </source>
</reference>
<accession>A0A0A3YMT2</accession>
<dbReference type="Proteomes" id="UP000030351">
    <property type="component" value="Unassembled WGS sequence"/>
</dbReference>
<dbReference type="AlphaFoldDB" id="A0A0A3YMT2"/>
<proteinExistence type="predicted"/>
<evidence type="ECO:0000256" key="1">
    <source>
        <dbReference type="SAM" id="Phobius"/>
    </source>
</evidence>
<dbReference type="RefSeq" id="WP_034898048.1">
    <property type="nucleotide sequence ID" value="NZ_JRUQ01000068.1"/>
</dbReference>
<comment type="caution">
    <text evidence="2">The sequence shown here is derived from an EMBL/GenBank/DDBJ whole genome shotgun (WGS) entry which is preliminary data.</text>
</comment>
<dbReference type="EMBL" id="JRUQ01000068">
    <property type="protein sequence ID" value="KGT87935.1"/>
    <property type="molecule type" value="Genomic_DNA"/>
</dbReference>
<sequence>MIRQWMFLYWVNHFIIAANAIYFSYCFMPIDSWFVMPCLIVSVMCMVPMFFSFIYWPELKVVNDNDLYLRKIFFKKIIVSTPFILLIFAWAWWGGGMAILVGSVIASWLGNIVFWVVDQDALSAVLPERTASRQCSFRGNQPDAAGKSYMSNFSGAGSTMLDGGCCNKNNEYVNTSVSVGYSTTNAMADTSHYDSFNPASGLPMVNSGFDMQGNVYGTTSSDNNY</sequence>
<protein>
    <submittedName>
        <fullName evidence="2">Uncharacterized protein</fullName>
    </submittedName>
</protein>
<evidence type="ECO:0000313" key="3">
    <source>
        <dbReference type="Proteomes" id="UP000030351"/>
    </source>
</evidence>
<keyword evidence="3" id="KW-1185">Reference proteome</keyword>
<feature type="transmembrane region" description="Helical" evidence="1">
    <location>
        <begin position="77"/>
        <end position="93"/>
    </location>
</feature>
<feature type="transmembrane region" description="Helical" evidence="1">
    <location>
        <begin position="7"/>
        <end position="28"/>
    </location>
</feature>
<feature type="transmembrane region" description="Helical" evidence="1">
    <location>
        <begin position="99"/>
        <end position="117"/>
    </location>
</feature>
<keyword evidence="1" id="KW-0812">Transmembrane</keyword>
<name>A0A0A3YMT2_9GAMM</name>
<keyword evidence="1" id="KW-0472">Membrane</keyword>
<gene>
    <name evidence="2" type="ORF">NG99_22515</name>
</gene>